<dbReference type="AlphaFoldDB" id="A0A813L0N0"/>
<dbReference type="PANTHER" id="PTHR47992">
    <property type="entry name" value="PROTEIN PHOSPHATASE"/>
    <property type="match status" value="1"/>
</dbReference>
<feature type="region of interest" description="Disordered" evidence="1">
    <location>
        <begin position="193"/>
        <end position="221"/>
    </location>
</feature>
<evidence type="ECO:0000259" key="2">
    <source>
        <dbReference type="PROSITE" id="PS51746"/>
    </source>
</evidence>
<reference evidence="3" key="1">
    <citation type="submission" date="2021-02" db="EMBL/GenBank/DDBJ databases">
        <authorList>
            <person name="Dougan E. K."/>
            <person name="Rhodes N."/>
            <person name="Thang M."/>
            <person name="Chan C."/>
        </authorList>
    </citation>
    <scope>NUCLEOTIDE SEQUENCE</scope>
</reference>
<accession>A0A813L0N0</accession>
<gene>
    <name evidence="3" type="ORF">PGLA2088_LOCUS39467</name>
</gene>
<dbReference type="InterPro" id="IPR001932">
    <property type="entry name" value="PPM-type_phosphatase-like_dom"/>
</dbReference>
<dbReference type="EMBL" id="CAJNNW010033136">
    <property type="protein sequence ID" value="CAE8717283.1"/>
    <property type="molecule type" value="Genomic_DNA"/>
</dbReference>
<dbReference type="InterPro" id="IPR015655">
    <property type="entry name" value="PP2C"/>
</dbReference>
<feature type="region of interest" description="Disordered" evidence="1">
    <location>
        <begin position="112"/>
        <end position="166"/>
    </location>
</feature>
<dbReference type="GO" id="GO:0004722">
    <property type="term" value="F:protein serine/threonine phosphatase activity"/>
    <property type="evidence" value="ECO:0007669"/>
    <property type="project" value="InterPro"/>
</dbReference>
<evidence type="ECO:0000313" key="4">
    <source>
        <dbReference type="Proteomes" id="UP000626109"/>
    </source>
</evidence>
<dbReference type="Pfam" id="PF00481">
    <property type="entry name" value="PP2C"/>
    <property type="match status" value="1"/>
</dbReference>
<feature type="domain" description="PPM-type phosphatase" evidence="2">
    <location>
        <begin position="228"/>
        <end position="466"/>
    </location>
</feature>
<dbReference type="SUPFAM" id="SSF81606">
    <property type="entry name" value="PP2C-like"/>
    <property type="match status" value="1"/>
</dbReference>
<protein>
    <recommendedName>
        <fullName evidence="2">PPM-type phosphatase domain-containing protein</fullName>
    </recommendedName>
</protein>
<feature type="compositionally biased region" description="Polar residues" evidence="1">
    <location>
        <begin position="116"/>
        <end position="126"/>
    </location>
</feature>
<feature type="non-terminal residue" evidence="3">
    <location>
        <position position="1"/>
    </location>
</feature>
<dbReference type="SMART" id="SM00332">
    <property type="entry name" value="PP2Cc"/>
    <property type="match status" value="1"/>
</dbReference>
<comment type="caution">
    <text evidence="3">The sequence shown here is derived from an EMBL/GenBank/DDBJ whole genome shotgun (WGS) entry which is preliminary data.</text>
</comment>
<evidence type="ECO:0000313" key="3">
    <source>
        <dbReference type="EMBL" id="CAE8717283.1"/>
    </source>
</evidence>
<dbReference type="Gene3D" id="3.60.40.10">
    <property type="entry name" value="PPM-type phosphatase domain"/>
    <property type="match status" value="1"/>
</dbReference>
<feature type="non-terminal residue" evidence="3">
    <location>
        <position position="466"/>
    </location>
</feature>
<evidence type="ECO:0000256" key="1">
    <source>
        <dbReference type="SAM" id="MobiDB-lite"/>
    </source>
</evidence>
<dbReference type="CDD" id="cd00143">
    <property type="entry name" value="PP2Cc"/>
    <property type="match status" value="1"/>
</dbReference>
<sequence length="466" mass="48133">AAARLRAAPPGRSPTDWGGVLKRLHWESARNLERLMKHVNEPQSAFPKPVNKFCVGAAPAPMPHSPQGGQWGFGGCGYGEVSPALSSQATALLPEDWAAVTQHDMPIPDSLKVSPRSASGASSHRQWNGHWHPEAPDLPLRGGSSSSAQVACGHLPPRPTLTEASESEELVAAAAAAAAAAVAAVAAASNAVSSASGEVRAPRSSSRGRRSGTRFGVATSRAGGRQLRVGADSMAGRKAHIPAWTNQDWSLALPLGPSRLLVAVFDGHGEQGHEISSSVGALFAHFAQEALPEEPPGTKHSNVPNALAQLFALAQDGLRRGGLAEWSGTTATVALIDAEAGTVVSAHVGDSRLVISTGNKVQFETIDHEVDAEAARRVQAAGGEVRRMTVSGIDAQRVFFAGFDAPGLSMSRALGDLQAASIGVLSEPTINTCVELQTGSAVIVASDGVWEKVTPEEAAAITSAAL</sequence>
<organism evidence="3 4">
    <name type="scientific">Polarella glacialis</name>
    <name type="common">Dinoflagellate</name>
    <dbReference type="NCBI Taxonomy" id="89957"/>
    <lineage>
        <taxon>Eukaryota</taxon>
        <taxon>Sar</taxon>
        <taxon>Alveolata</taxon>
        <taxon>Dinophyceae</taxon>
        <taxon>Suessiales</taxon>
        <taxon>Suessiaceae</taxon>
        <taxon>Polarella</taxon>
    </lineage>
</organism>
<dbReference type="PROSITE" id="PS51746">
    <property type="entry name" value="PPM_2"/>
    <property type="match status" value="1"/>
</dbReference>
<dbReference type="InterPro" id="IPR036457">
    <property type="entry name" value="PPM-type-like_dom_sf"/>
</dbReference>
<proteinExistence type="predicted"/>
<dbReference type="Proteomes" id="UP000626109">
    <property type="component" value="Unassembled WGS sequence"/>
</dbReference>
<name>A0A813L0N0_POLGL</name>